<dbReference type="KEGG" id="ang:An02g06310"/>
<dbReference type="AlphaFoldDB" id="A0AAJ8BZL3"/>
<protein>
    <submittedName>
        <fullName evidence="1">Uncharacterized protein</fullName>
    </submittedName>
</protein>
<dbReference type="GeneID" id="84590363"/>
<accession>A0AAJ8BZL3</accession>
<dbReference type="VEuPathDB" id="FungiDB:An02g06310"/>
<gene>
    <name evidence="1" type="ORF">An02g06310</name>
</gene>
<sequence length="348" mass="38018">MYPSVPGMPSTLTRQWDAFPGILCLSPASRPLIAHDDKPACEENSVWTRSIFLRALSVACPSSSPSFHTFPFHHGSVTHSNGRRIVVMARQELSADAYGVLAMRKASRTNPPLKNIPDLWPCPSGGKWAEGALISRWRKSHIVHADFTKRSQVQSRLPEVAPSDILGAANYAVNRGGSKGPGQAMMSAVRLSRGVDVQVRSWWFTNELTAKLLVNETDGVVSVLTNGTSMYGQRYVATNSHGHNGRRQWMINPHTSIGREKSVPEPFCLRMPSRGPDQLRHASDTAIRLLTILVPSPSSGTPPPFSSPTPLEIFYTLFITRYPASSFVPAPPIGSMAALAVTPFPSRS</sequence>
<reference evidence="1" key="1">
    <citation type="submission" date="2025-02" db="EMBL/GenBank/DDBJ databases">
        <authorList>
            <consortium name="NCBI Genome Project"/>
        </authorList>
    </citation>
    <scope>NUCLEOTIDE SEQUENCE</scope>
</reference>
<evidence type="ECO:0000313" key="1">
    <source>
        <dbReference type="RefSeq" id="XP_059606850.1"/>
    </source>
</evidence>
<organism evidence="1">
    <name type="scientific">Aspergillus niger</name>
    <dbReference type="NCBI Taxonomy" id="5061"/>
    <lineage>
        <taxon>Eukaryota</taxon>
        <taxon>Fungi</taxon>
        <taxon>Dikarya</taxon>
        <taxon>Ascomycota</taxon>
        <taxon>Pezizomycotina</taxon>
        <taxon>Eurotiomycetes</taxon>
        <taxon>Eurotiomycetidae</taxon>
        <taxon>Eurotiales</taxon>
        <taxon>Aspergillaceae</taxon>
        <taxon>Aspergillus</taxon>
        <taxon>Aspergillus subgen. Circumdati</taxon>
    </lineage>
</organism>
<proteinExistence type="predicted"/>
<name>A0AAJ8BZL3_ASPNG</name>
<dbReference type="RefSeq" id="XP_059606850.1">
    <property type="nucleotide sequence ID" value="XM_059746359.1"/>
</dbReference>
<reference evidence="1" key="2">
    <citation type="submission" date="2025-08" db="UniProtKB">
        <authorList>
            <consortium name="RefSeq"/>
        </authorList>
    </citation>
    <scope>IDENTIFICATION</scope>
</reference>